<dbReference type="AlphaFoldDB" id="A0A2A3X8P6"/>
<protein>
    <submittedName>
        <fullName evidence="1">Uncharacterized protein</fullName>
    </submittedName>
</protein>
<evidence type="ECO:0000313" key="1">
    <source>
        <dbReference type="EMBL" id="PCC20076.1"/>
    </source>
</evidence>
<accession>A0A2A3X8P6</accession>
<dbReference type="Proteomes" id="UP000218377">
    <property type="component" value="Unassembled WGS sequence"/>
</dbReference>
<name>A0A2A3X8P6_BREAU</name>
<gene>
    <name evidence="1" type="ORF">CIK79_18335</name>
</gene>
<evidence type="ECO:0000313" key="2">
    <source>
        <dbReference type="Proteomes" id="UP000218377"/>
    </source>
</evidence>
<organism evidence="1 2">
    <name type="scientific">Brevibacterium aurantiacum</name>
    <dbReference type="NCBI Taxonomy" id="273384"/>
    <lineage>
        <taxon>Bacteria</taxon>
        <taxon>Bacillati</taxon>
        <taxon>Actinomycetota</taxon>
        <taxon>Actinomycetes</taxon>
        <taxon>Micrococcales</taxon>
        <taxon>Brevibacteriaceae</taxon>
        <taxon>Brevibacterium</taxon>
    </lineage>
</organism>
<sequence length="101" mass="10741">MISSPFNTSASNFGNAAMQTADVPWDTPVKMRLGADGPGETGAYIEVSTTRGFAKRIPIDEARLSECRQEQDGAAGIALCQQLVDDLAARIRTAVKEAVRG</sequence>
<comment type="caution">
    <text evidence="1">The sequence shown here is derived from an EMBL/GenBank/DDBJ whole genome shotgun (WGS) entry which is preliminary data.</text>
</comment>
<proteinExistence type="predicted"/>
<dbReference type="EMBL" id="NRGX01000001">
    <property type="protein sequence ID" value="PCC20076.1"/>
    <property type="molecule type" value="Genomic_DNA"/>
</dbReference>
<reference evidence="1 2" key="1">
    <citation type="journal article" date="2017" name="Elife">
        <title>Extensive horizontal gene transfer in cheese-associated bacteria.</title>
        <authorList>
            <person name="Bonham K.S."/>
            <person name="Wolfe B.E."/>
            <person name="Dutton R.J."/>
        </authorList>
    </citation>
    <scope>NUCLEOTIDE SEQUENCE [LARGE SCALE GENOMIC DNA]</scope>
    <source>
        <strain evidence="1 2">JB5</strain>
    </source>
</reference>
<dbReference type="RefSeq" id="WP_096158755.1">
    <property type="nucleotide sequence ID" value="NZ_NRGX01000001.1"/>
</dbReference>